<proteinExistence type="predicted"/>
<reference evidence="3" key="1">
    <citation type="journal article" date="2019" name="Int. J. Syst. Evol. Microbiol.">
        <title>The Global Catalogue of Microorganisms (GCM) 10K type strain sequencing project: providing services to taxonomists for standard genome sequencing and annotation.</title>
        <authorList>
            <consortium name="The Broad Institute Genomics Platform"/>
            <consortium name="The Broad Institute Genome Sequencing Center for Infectious Disease"/>
            <person name="Wu L."/>
            <person name="Ma J."/>
        </authorList>
    </citation>
    <scope>NUCLEOTIDE SEQUENCE [LARGE SCALE GENOMIC DNA]</scope>
    <source>
        <strain evidence="3">NBRC 109019</strain>
    </source>
</reference>
<dbReference type="Proteomes" id="UP001321477">
    <property type="component" value="Chromosome"/>
</dbReference>
<gene>
    <name evidence="2" type="ORF">GCM10025870_11390</name>
</gene>
<evidence type="ECO:0000256" key="1">
    <source>
        <dbReference type="SAM" id="Phobius"/>
    </source>
</evidence>
<feature type="transmembrane region" description="Helical" evidence="1">
    <location>
        <begin position="100"/>
        <end position="118"/>
    </location>
</feature>
<feature type="transmembrane region" description="Helical" evidence="1">
    <location>
        <begin position="67"/>
        <end position="88"/>
    </location>
</feature>
<dbReference type="EMBL" id="AP027734">
    <property type="protein sequence ID" value="BDZ54066.1"/>
    <property type="molecule type" value="Genomic_DNA"/>
</dbReference>
<keyword evidence="3" id="KW-1185">Reference proteome</keyword>
<sequence>MNGMETLRDIVLIVHLVGFAVLFGAWVVEVFNGKRGITRVMHWGLAIAAVAGLALAAPWGIEGDLNYAKIGTKLVILIVIGALLGIGAGRQRKTGSVPPAVFWSIGILTLANASIAVIW</sequence>
<protein>
    <recommendedName>
        <fullName evidence="4">Fe-S protein</fullName>
    </recommendedName>
</protein>
<accession>A0ABN6YAK1</accession>
<evidence type="ECO:0008006" key="4">
    <source>
        <dbReference type="Google" id="ProtNLM"/>
    </source>
</evidence>
<name>A0ABN6YAK1_9MICO</name>
<feature type="transmembrane region" description="Helical" evidence="1">
    <location>
        <begin position="12"/>
        <end position="31"/>
    </location>
</feature>
<feature type="transmembrane region" description="Helical" evidence="1">
    <location>
        <begin position="43"/>
        <end position="61"/>
    </location>
</feature>
<organism evidence="2 3">
    <name type="scientific">Agromyces marinus</name>
    <dbReference type="NCBI Taxonomy" id="1389020"/>
    <lineage>
        <taxon>Bacteria</taxon>
        <taxon>Bacillati</taxon>
        <taxon>Actinomycetota</taxon>
        <taxon>Actinomycetes</taxon>
        <taxon>Micrococcales</taxon>
        <taxon>Microbacteriaceae</taxon>
        <taxon>Agromyces</taxon>
    </lineage>
</organism>
<keyword evidence="1" id="KW-0812">Transmembrane</keyword>
<evidence type="ECO:0000313" key="3">
    <source>
        <dbReference type="Proteomes" id="UP001321477"/>
    </source>
</evidence>
<keyword evidence="1" id="KW-0472">Membrane</keyword>
<keyword evidence="1" id="KW-1133">Transmembrane helix</keyword>
<evidence type="ECO:0000313" key="2">
    <source>
        <dbReference type="EMBL" id="BDZ54066.1"/>
    </source>
</evidence>